<dbReference type="InterPro" id="IPR007219">
    <property type="entry name" value="XnlR_reg_dom"/>
</dbReference>
<keyword evidence="2" id="KW-0862">Zinc</keyword>
<dbReference type="GO" id="GO:0000981">
    <property type="term" value="F:DNA-binding transcription factor activity, RNA polymerase II-specific"/>
    <property type="evidence" value="ECO:0007669"/>
    <property type="project" value="InterPro"/>
</dbReference>
<dbReference type="SMART" id="SM00906">
    <property type="entry name" value="Fungal_trans"/>
    <property type="match status" value="1"/>
</dbReference>
<dbReference type="GO" id="GO:0003677">
    <property type="term" value="F:DNA binding"/>
    <property type="evidence" value="ECO:0007669"/>
    <property type="project" value="UniProtKB-KW"/>
</dbReference>
<evidence type="ECO:0000313" key="9">
    <source>
        <dbReference type="Proteomes" id="UP000001745"/>
    </source>
</evidence>
<accession>B8MAL7</accession>
<keyword evidence="4" id="KW-0238">DNA-binding</keyword>
<dbReference type="eggNOG" id="ENOG502SIAM">
    <property type="taxonomic scope" value="Eukaryota"/>
</dbReference>
<evidence type="ECO:0000313" key="8">
    <source>
        <dbReference type="EMBL" id="EED17441.1"/>
    </source>
</evidence>
<dbReference type="RefSeq" id="XP_002481433.1">
    <property type="nucleotide sequence ID" value="XM_002481388.1"/>
</dbReference>
<dbReference type="VEuPathDB" id="FungiDB:TSTA_112730"/>
<evidence type="ECO:0000259" key="7">
    <source>
        <dbReference type="PROSITE" id="PS50048"/>
    </source>
</evidence>
<dbReference type="OMA" id="KINPYFP"/>
<name>B8MAL7_TALSN</name>
<evidence type="ECO:0000256" key="4">
    <source>
        <dbReference type="ARBA" id="ARBA00023125"/>
    </source>
</evidence>
<dbReference type="SMART" id="SM00066">
    <property type="entry name" value="GAL4"/>
    <property type="match status" value="1"/>
</dbReference>
<dbReference type="GeneID" id="8105738"/>
<reference evidence="9" key="1">
    <citation type="journal article" date="2015" name="Genome Announc.">
        <title>Genome sequence of the AIDS-associated pathogen Penicillium marneffei (ATCC18224) and its near taxonomic relative Talaromyces stipitatus (ATCC10500).</title>
        <authorList>
            <person name="Nierman W.C."/>
            <person name="Fedorova-Abrams N.D."/>
            <person name="Andrianopoulos A."/>
        </authorList>
    </citation>
    <scope>NUCLEOTIDE SEQUENCE [LARGE SCALE GENOMIC DNA]</scope>
    <source>
        <strain evidence="9">ATCC 10500 / CBS 375.48 / QM 6759 / NRRL 1006</strain>
    </source>
</reference>
<protein>
    <submittedName>
        <fullName evidence="8">Acetamidase regulatory protein, putative</fullName>
    </submittedName>
</protein>
<dbReference type="GO" id="GO:0006351">
    <property type="term" value="P:DNA-templated transcription"/>
    <property type="evidence" value="ECO:0007669"/>
    <property type="project" value="InterPro"/>
</dbReference>
<dbReference type="InterPro" id="IPR036864">
    <property type="entry name" value="Zn2-C6_fun-type_DNA-bd_sf"/>
</dbReference>
<dbReference type="PANTHER" id="PTHR47171">
    <property type="entry name" value="FARA-RELATED"/>
    <property type="match status" value="1"/>
</dbReference>
<dbReference type="AlphaFoldDB" id="B8MAL7"/>
<dbReference type="PhylomeDB" id="B8MAL7"/>
<keyword evidence="1" id="KW-0479">Metal-binding</keyword>
<proteinExistence type="predicted"/>
<evidence type="ECO:0000256" key="1">
    <source>
        <dbReference type="ARBA" id="ARBA00022723"/>
    </source>
</evidence>
<dbReference type="Pfam" id="PF04082">
    <property type="entry name" value="Fungal_trans"/>
    <property type="match status" value="1"/>
</dbReference>
<keyword evidence="5" id="KW-0804">Transcription</keyword>
<dbReference type="Pfam" id="PF00172">
    <property type="entry name" value="Zn_clus"/>
    <property type="match status" value="1"/>
</dbReference>
<dbReference type="InParanoid" id="B8MAL7"/>
<dbReference type="Gene3D" id="4.10.240.10">
    <property type="entry name" value="Zn(2)-C6 fungal-type DNA-binding domain"/>
    <property type="match status" value="1"/>
</dbReference>
<dbReference type="HOGENOM" id="CLU_006329_4_1_1"/>
<dbReference type="PROSITE" id="PS00463">
    <property type="entry name" value="ZN2_CY6_FUNGAL_1"/>
    <property type="match status" value="1"/>
</dbReference>
<keyword evidence="9" id="KW-1185">Reference proteome</keyword>
<dbReference type="OrthoDB" id="39175at2759"/>
<dbReference type="EMBL" id="EQ962655">
    <property type="protein sequence ID" value="EED17441.1"/>
    <property type="molecule type" value="Genomic_DNA"/>
</dbReference>
<dbReference type="CDD" id="cd12148">
    <property type="entry name" value="fungal_TF_MHR"/>
    <property type="match status" value="1"/>
</dbReference>
<dbReference type="PROSITE" id="PS50048">
    <property type="entry name" value="ZN2_CY6_FUNGAL_2"/>
    <property type="match status" value="1"/>
</dbReference>
<evidence type="ECO:0000256" key="6">
    <source>
        <dbReference type="ARBA" id="ARBA00023242"/>
    </source>
</evidence>
<feature type="domain" description="Zn(2)-C6 fungal-type" evidence="7">
    <location>
        <begin position="15"/>
        <end position="46"/>
    </location>
</feature>
<keyword evidence="3" id="KW-0805">Transcription regulation</keyword>
<gene>
    <name evidence="8" type="ORF">TSTA_112730</name>
</gene>
<dbReference type="InterPro" id="IPR001138">
    <property type="entry name" value="Zn2Cys6_DnaBD"/>
</dbReference>
<dbReference type="Proteomes" id="UP000001745">
    <property type="component" value="Unassembled WGS sequence"/>
</dbReference>
<organism evidence="8 9">
    <name type="scientific">Talaromyces stipitatus (strain ATCC 10500 / CBS 375.48 / QM 6759 / NRRL 1006)</name>
    <name type="common">Penicillium stipitatum</name>
    <dbReference type="NCBI Taxonomy" id="441959"/>
    <lineage>
        <taxon>Eukaryota</taxon>
        <taxon>Fungi</taxon>
        <taxon>Dikarya</taxon>
        <taxon>Ascomycota</taxon>
        <taxon>Pezizomycotina</taxon>
        <taxon>Eurotiomycetes</taxon>
        <taxon>Eurotiomycetidae</taxon>
        <taxon>Eurotiales</taxon>
        <taxon>Trichocomaceae</taxon>
        <taxon>Talaromyces</taxon>
        <taxon>Talaromyces sect. Talaromyces</taxon>
    </lineage>
</organism>
<keyword evidence="6" id="KW-0539">Nucleus</keyword>
<dbReference type="PANTHER" id="PTHR47171:SF3">
    <property type="entry name" value="FARA-RELATED"/>
    <property type="match status" value="1"/>
</dbReference>
<evidence type="ECO:0000256" key="5">
    <source>
        <dbReference type="ARBA" id="ARBA00023163"/>
    </source>
</evidence>
<sequence length="654" mass="74503">MQKHRILSRRQQMHSCDNCRRRKIRCDSVQESPCSACTKSEVDCKFTVGWRRRKRPRTPASVSSREDVDSTLQTPDGIAINVSLSDTSLITNVSPQVSLQSNDDEQRNETNSRLPETEIVASLNLAENGLYHFFRDGIPSSSWNVFDPMDKIRVAYVGTHLSNMSHLVSLNRPRPQFLIYPYPQIHPPLSWKPDISHTTNHDIMHDITSFPAKDIRDDFVEAYFEKINPYFPVVNECEFRARYRDVDNQPPLLLLHAVLLAGAHVSGHPKAMQARHVVKAVIFRRAKYVFDMRHENDRMHLVQAALLFTWHLQNGDTASSNSYFWLGVACRIAFGIGMHRNQLNDPPNPGRMPISDRRLWRRVWWTLFQVEIMSALEHGRPSMIRVDDFDQEPLSPEDFVPENGTVDSNIDYDYCARNIALCHIALELIELSAPRVSPASRQSRMASINAQLVSWMLSLPTNNTESFGALNLRLLYNTVVMHFCRMITPECGSPLQQIDGTEKISLGARNSIITSLETLQGKGMLSQCHFTAVTAITAAAIQVAKDIQQALEGNQAMIAVNDIHLLDTVCSVAEQLSKYWPSAESVMKLFRSLSQQFTTALNGMRDGYRYTRSEDLVDFQLANVNWTDIFGSSWPMDHLYTTEQEWDVTMVQSE</sequence>
<evidence type="ECO:0000256" key="2">
    <source>
        <dbReference type="ARBA" id="ARBA00022833"/>
    </source>
</evidence>
<dbReference type="GO" id="GO:0008270">
    <property type="term" value="F:zinc ion binding"/>
    <property type="evidence" value="ECO:0007669"/>
    <property type="project" value="InterPro"/>
</dbReference>
<dbReference type="InterPro" id="IPR052073">
    <property type="entry name" value="Amide_Lactam_Regulators"/>
</dbReference>
<dbReference type="CDD" id="cd00067">
    <property type="entry name" value="GAL4"/>
    <property type="match status" value="1"/>
</dbReference>
<dbReference type="SUPFAM" id="SSF57701">
    <property type="entry name" value="Zn2/Cys6 DNA-binding domain"/>
    <property type="match status" value="1"/>
</dbReference>
<evidence type="ECO:0000256" key="3">
    <source>
        <dbReference type="ARBA" id="ARBA00023015"/>
    </source>
</evidence>